<keyword evidence="1" id="KW-0812">Transmembrane</keyword>
<dbReference type="CDD" id="cd17158">
    <property type="entry name" value="DCX3_DCDC5"/>
    <property type="match status" value="1"/>
</dbReference>
<feature type="transmembrane region" description="Helical" evidence="1">
    <location>
        <begin position="30"/>
        <end position="50"/>
    </location>
</feature>
<evidence type="ECO:0000256" key="1">
    <source>
        <dbReference type="SAM" id="Phobius"/>
    </source>
</evidence>
<dbReference type="SMART" id="SM00537">
    <property type="entry name" value="DCX"/>
    <property type="match status" value="1"/>
</dbReference>
<dbReference type="PANTHER" id="PTHR46302">
    <property type="entry name" value="DOUBLECORTIN DOMAIN-CONTAINING PROTEIN 1"/>
    <property type="match status" value="1"/>
</dbReference>
<dbReference type="SUPFAM" id="SSF89837">
    <property type="entry name" value="Doublecortin (DC)"/>
    <property type="match status" value="3"/>
</dbReference>
<dbReference type="SUPFAM" id="SSF50370">
    <property type="entry name" value="Ricin B-like lectins"/>
    <property type="match status" value="2"/>
</dbReference>
<reference evidence="4" key="1">
    <citation type="submission" date="2025-08" db="UniProtKB">
        <authorList>
            <consortium name="RefSeq"/>
        </authorList>
    </citation>
    <scope>IDENTIFICATION</scope>
</reference>
<evidence type="ECO:0000313" key="4">
    <source>
        <dbReference type="RefSeq" id="XP_060032632.1"/>
    </source>
</evidence>
<evidence type="ECO:0000313" key="3">
    <source>
        <dbReference type="Proteomes" id="UP001652624"/>
    </source>
</evidence>
<keyword evidence="1" id="KW-0472">Membrane</keyword>
<dbReference type="GeneID" id="103126329"/>
<dbReference type="Proteomes" id="UP001652624">
    <property type="component" value="Chromosome 17"/>
</dbReference>
<proteinExistence type="predicted"/>
<protein>
    <submittedName>
        <fullName evidence="4">Doublecortin domain-containing protein 1</fullName>
    </submittedName>
</protein>
<dbReference type="PROSITE" id="PS50231">
    <property type="entry name" value="RICIN_B_LECTIN"/>
    <property type="match status" value="2"/>
</dbReference>
<dbReference type="PROSITE" id="PS50309">
    <property type="entry name" value="DC"/>
    <property type="match status" value="2"/>
</dbReference>
<dbReference type="CDD" id="cd17156">
    <property type="entry name" value="DCX1_DCDC5"/>
    <property type="match status" value="1"/>
</dbReference>
<feature type="domain" description="Doublecortin" evidence="2">
    <location>
        <begin position="402"/>
        <end position="510"/>
    </location>
</feature>
<accession>A0ABM3W852</accession>
<feature type="transmembrane region" description="Helical" evidence="1">
    <location>
        <begin position="6"/>
        <end position="23"/>
    </location>
</feature>
<dbReference type="InterPro" id="IPR043188">
    <property type="entry name" value="DCDC1"/>
</dbReference>
<dbReference type="Gene3D" id="3.10.20.230">
    <property type="entry name" value="Doublecortin domain"/>
    <property type="match status" value="1"/>
</dbReference>
<sequence>MKKLLFLGFILHRYYGLHCLLLIRSHCLHIFQIAIIFQIALIFFLLFFFLRSPLNPILCLTFNQVTAFARGSITVAYKTVLDPNAVLLPGCDNWEVCKGFSVNFNCTSQQMPDQFEKVDLENHFLQNKVDPNIVLHPCVSMEKRNSSSEVSHQRQITRLTLLSASSVWLITKTGMILSKAVTQGCLAIGHPIRVKATEGTLLEGYKLVLQKRNNGEDSQKWLFGTDGCIYSKAYPQFVLTYLEELNAQLDVTQTEYHIDQGAWTSDHQLHGSNLAEEDLKQSISIPHPKRLPESLDTCLLPEGSLGETEQLTVALVRKLEGKHPKASAQRWAIKHEGTNKPGQWRHSRVENPVWNKLTYMWPVLPSGQLNEEFDWPIEGLLIPNSPPMKKPINKTPGQYAPVRIRVLRNGDKNSSRALTVVCPDISPRQRMLTVDTERKENIKHDVTKYSKLETSETELYQLLERCTEVLSLPTAARRLFNDKGKEIFALKFLQKDQLVYVSCGEQWINPDLSIAQQKKKIFLNNLASDISKIQSFCRIHNIDVLVLQVQSDIVSGAKLAVHKPVAVFGKEKQIIKQEENQMQKHALTMKNASSEPLDSHARAHLRMKACHTLLRYAWQEIPYDFDVDDTLPENMKDKFFENKQSQKDYSHLPKQDKLQKLCHQQFVYRDGQIISHSAPQLVLGVQGPNLRSGMEVILVEKKSDDKYQHWMHKESSRTFHLMSNPDFVLAVSMTKATKEDQGYPVIVQKYKPYNNGTSNQKWNFIENMKAFMAFYSTALDKEITAANYAGICTSSVVKEENINQPGYCYLSPNGKKKTMLCLACGQSMRAEKGLKQLLPGVSFLCASGSKAHKSFSRGPFKVINVAKTDLSYEAEKTLKYYEELLLSLRMKSYTQVVSCGSVAAMYHKAVKIIAYKNGDGYQNGKLIVAGTFPMLLTECTAQLGLTKAATKVYTKDGTLILSLRNLVLWALDEYFIRKDIEQQEKDAVPVGTDKIPPEHVKENSRTKVKNTLFSKSVTSDNLDGIDKSLLTVILKNPIAIWVSSGEPFLPPNALQKAYKLVKHNWHKKDKILADLDTMKHKMRQLKGRRVAACQPATMVSNKNPLQPVVVEGGWTAQTQEEIKLTELIKHTEAHLSKVQELQSKRKSLTATKILACKQSNLYKQPNAKRVWTYLNGGRPEDGTYAWGKTLSELLDDCSFRLKMPHPAKTMYTPDGELIQSWDDVERDMVICVSTGHGFITQKELNKLVEVRANYARIRRFQGPQATDIMVSPSRKLMSLVHLHN</sequence>
<dbReference type="InterPro" id="IPR003533">
    <property type="entry name" value="Doublecortin_dom"/>
</dbReference>
<dbReference type="CDD" id="cd17159">
    <property type="entry name" value="DCX4_DCDC5"/>
    <property type="match status" value="1"/>
</dbReference>
<gene>
    <name evidence="4" type="primary">LOC103126329</name>
</gene>
<feature type="domain" description="Doublecortin" evidence="2">
    <location>
        <begin position="1188"/>
        <end position="1245"/>
    </location>
</feature>
<dbReference type="RefSeq" id="XP_060032632.1">
    <property type="nucleotide sequence ID" value="XM_060176649.1"/>
</dbReference>
<evidence type="ECO:0000259" key="2">
    <source>
        <dbReference type="PROSITE" id="PS50309"/>
    </source>
</evidence>
<keyword evidence="3" id="KW-1185">Reference proteome</keyword>
<dbReference type="InterPro" id="IPR035992">
    <property type="entry name" value="Ricin_B-like_lectins"/>
</dbReference>
<dbReference type="InterPro" id="IPR036572">
    <property type="entry name" value="Doublecortin_dom_sf"/>
</dbReference>
<keyword evidence="1" id="KW-1133">Transmembrane helix</keyword>
<dbReference type="Gene3D" id="2.80.10.50">
    <property type="match status" value="1"/>
</dbReference>
<name>A0ABM3W852_ERIEU</name>
<dbReference type="PANTHER" id="PTHR46302:SF3">
    <property type="entry name" value="DOUBLECORTIN DOMAIN-CONTAINING PROTEIN 1"/>
    <property type="match status" value="1"/>
</dbReference>
<organism evidence="3 4">
    <name type="scientific">Erinaceus europaeus</name>
    <name type="common">Western European hedgehog</name>
    <dbReference type="NCBI Taxonomy" id="9365"/>
    <lineage>
        <taxon>Eukaryota</taxon>
        <taxon>Metazoa</taxon>
        <taxon>Chordata</taxon>
        <taxon>Craniata</taxon>
        <taxon>Vertebrata</taxon>
        <taxon>Euteleostomi</taxon>
        <taxon>Mammalia</taxon>
        <taxon>Eutheria</taxon>
        <taxon>Laurasiatheria</taxon>
        <taxon>Eulipotyphla</taxon>
        <taxon>Erinaceidae</taxon>
        <taxon>Erinaceinae</taxon>
        <taxon>Erinaceus</taxon>
    </lineage>
</organism>